<dbReference type="InterPro" id="IPR037196">
    <property type="entry name" value="HSP90_C"/>
</dbReference>
<dbReference type="Gene3D" id="1.20.120.790">
    <property type="entry name" value="Heat shock protein 90, C-terminal domain"/>
    <property type="match status" value="1"/>
</dbReference>
<comment type="caution">
    <text evidence="8">The sequence shown here is derived from an EMBL/GenBank/DDBJ whole genome shotgun (WGS) entry which is preliminary data.</text>
</comment>
<feature type="binding site" evidence="5">
    <location>
        <position position="205"/>
    </location>
    <ligand>
        <name>ATP</name>
        <dbReference type="ChEBI" id="CHEBI:30616"/>
    </ligand>
</feature>
<feature type="binding site" evidence="5">
    <location>
        <position position="54"/>
    </location>
    <ligand>
        <name>ATP</name>
        <dbReference type="ChEBI" id="CHEBI:30616"/>
    </ligand>
</feature>
<dbReference type="Gene3D" id="3.40.50.11260">
    <property type="match status" value="1"/>
</dbReference>
<dbReference type="EMBL" id="MU150270">
    <property type="protein sequence ID" value="KAF9462627.1"/>
    <property type="molecule type" value="Genomic_DNA"/>
</dbReference>
<dbReference type="GO" id="GO:0140662">
    <property type="term" value="F:ATP-dependent protein folding chaperone"/>
    <property type="evidence" value="ECO:0007669"/>
    <property type="project" value="InterPro"/>
</dbReference>
<name>A0A9P5Y5J8_9AGAR</name>
<feature type="binding site" evidence="5">
    <location>
        <begin position="123"/>
        <end position="124"/>
    </location>
    <ligand>
        <name>ATP</name>
        <dbReference type="ChEBI" id="CHEBI:30616"/>
    </ligand>
</feature>
<feature type="compositionally biased region" description="Basic and acidic residues" evidence="6">
    <location>
        <begin position="271"/>
        <end position="283"/>
    </location>
</feature>
<feature type="chain" id="PRO_5040490447" evidence="7">
    <location>
        <begin position="22"/>
        <end position="822"/>
    </location>
</feature>
<evidence type="ECO:0000256" key="5">
    <source>
        <dbReference type="PIRSR" id="PIRSR002583-1"/>
    </source>
</evidence>
<dbReference type="OrthoDB" id="28737at2759"/>
<feature type="region of interest" description="Disordered" evidence="6">
    <location>
        <begin position="752"/>
        <end position="775"/>
    </location>
</feature>
<evidence type="ECO:0000256" key="4">
    <source>
        <dbReference type="ARBA" id="ARBA00023186"/>
    </source>
</evidence>
<accession>A0A9P5Y5J8</accession>
<dbReference type="HAMAP" id="MF_00505">
    <property type="entry name" value="HSP90"/>
    <property type="match status" value="1"/>
</dbReference>
<dbReference type="SUPFAM" id="SSF55874">
    <property type="entry name" value="ATPase domain of HSP90 chaperone/DNA topoisomerase II/histidine kinase"/>
    <property type="match status" value="1"/>
</dbReference>
<evidence type="ECO:0000313" key="9">
    <source>
        <dbReference type="Proteomes" id="UP000807353"/>
    </source>
</evidence>
<feature type="compositionally biased region" description="Acidic residues" evidence="6">
    <location>
        <begin position="284"/>
        <end position="297"/>
    </location>
</feature>
<keyword evidence="3 5" id="KW-0067">ATP-binding</keyword>
<dbReference type="InterPro" id="IPR036890">
    <property type="entry name" value="HATPase_C_sf"/>
</dbReference>
<dbReference type="Pfam" id="PF00183">
    <property type="entry name" value="HSP90"/>
    <property type="match status" value="1"/>
</dbReference>
<feature type="region of interest" description="Disordered" evidence="6">
    <location>
        <begin position="249"/>
        <end position="315"/>
    </location>
</feature>
<keyword evidence="9" id="KW-1185">Reference proteome</keyword>
<feature type="binding site" evidence="5">
    <location>
        <position position="122"/>
    </location>
    <ligand>
        <name>ATP</name>
        <dbReference type="ChEBI" id="CHEBI:30616"/>
    </ligand>
</feature>
<keyword evidence="2 5" id="KW-0547">Nucleotide-binding</keyword>
<keyword evidence="8" id="KW-0346">Stress response</keyword>
<gene>
    <name evidence="8" type="ORF">BDZ94DRAFT_1309526</name>
</gene>
<dbReference type="PRINTS" id="PR00775">
    <property type="entry name" value="HEATSHOCK90"/>
</dbReference>
<dbReference type="GO" id="GO:0005524">
    <property type="term" value="F:ATP binding"/>
    <property type="evidence" value="ECO:0007669"/>
    <property type="project" value="UniProtKB-KW"/>
</dbReference>
<dbReference type="Gene3D" id="3.30.565.10">
    <property type="entry name" value="Histidine kinase-like ATPase, C-terminal domain"/>
    <property type="match status" value="1"/>
</dbReference>
<dbReference type="SUPFAM" id="SSF54211">
    <property type="entry name" value="Ribosomal protein S5 domain 2-like"/>
    <property type="match status" value="1"/>
</dbReference>
<feature type="binding site" evidence="5">
    <location>
        <position position="108"/>
    </location>
    <ligand>
        <name>ATP</name>
        <dbReference type="ChEBI" id="CHEBI:30616"/>
    </ligand>
</feature>
<sequence length="822" mass="92372">MRFLHTLIYISLALFSSRVLGEDVDPVVPKSDVARMRKIVINSLYSHQEIFIRELVSNANDAIEKLRLTALTDKSVWDGNPLNITIKTVKDEDGKGGHIIISDTGIGMSPEELATNLGTLAKSGTSDFLARAESQDGTGNGNLIGAFGLGFYSSFLVADHVTVASIPPKTSQNPEPIQHIFSSAADDTTFEIFPDPRGNILGRGTEITLYLKKDALEYLEEAKIQELVNKHSSYSSSFPIYLYTTRTEEVPEEDVEEPVPETLKEPTTASEAKHSEASDTPVEKDEDEATIEDVEGDEDKKPEEPAAPKMKSITVNEWSQLNAQPPLWTRDPKNVTDEEYSLFYNAFFKDFTKPLAWHHFSGDSGSGVSFKAILYLPAKLAEEYWQQPLSYLSTDIKLMVKRVFITSDLGENGLPKWASWARVVIDADDLPLNVSRETLQSNRFLKQLKGVIIKRLIQLFSKIAEEDQDKFKEIQETYGSIFKLGAVEDIKNREKLASLARFSTTQRNDTSFDQYIENKKKGQKQIFYLAEIGKKPEDLAQSIFVEKLHARGYEVFLMTEPLDEILLGHLRQWKNMPFQDVAKAGLKFGDEELDPEEEKAQQKVLEEKYKPLIDWLKVEAKDTVRDVKISNRLVRSPCAIVAEVGGYTANVQKMMSASNAKGNRGGILHDYAMKAKVLEINPRSPLIEGLLRRVEDLPVEEDEKDVEAEDELREVASILIDGALVRSGFEVSDSNSFFSRVDRVLRRSLGVSETAPTDTTVKPAPPVDPELPTEEEQQMPYFNDEEDDGKAKVIVPDHLKEDVSIEMEEIDDDGNVVEHDEL</sequence>
<comment type="similarity">
    <text evidence="1">Belongs to the heat shock protein 90 family.</text>
</comment>
<dbReference type="InterPro" id="IPR020575">
    <property type="entry name" value="Hsp90_N"/>
</dbReference>
<feature type="binding site" evidence="5">
    <location>
        <position position="436"/>
    </location>
    <ligand>
        <name>ATP</name>
        <dbReference type="ChEBI" id="CHEBI:30616"/>
    </ligand>
</feature>
<dbReference type="Pfam" id="PF13589">
    <property type="entry name" value="HATPase_c_3"/>
    <property type="match status" value="1"/>
</dbReference>
<evidence type="ECO:0000256" key="3">
    <source>
        <dbReference type="ARBA" id="ARBA00022840"/>
    </source>
</evidence>
<dbReference type="GO" id="GO:0051082">
    <property type="term" value="F:unfolded protein binding"/>
    <property type="evidence" value="ECO:0007669"/>
    <property type="project" value="InterPro"/>
</dbReference>
<dbReference type="PIRSF" id="PIRSF002583">
    <property type="entry name" value="Hsp90"/>
    <property type="match status" value="1"/>
</dbReference>
<dbReference type="Proteomes" id="UP000807353">
    <property type="component" value="Unassembled WGS sequence"/>
</dbReference>
<feature type="binding site" evidence="5">
    <location>
        <position position="103"/>
    </location>
    <ligand>
        <name>ATP</name>
        <dbReference type="ChEBI" id="CHEBI:30616"/>
    </ligand>
</feature>
<keyword evidence="7" id="KW-0732">Signal</keyword>
<dbReference type="CDD" id="cd16927">
    <property type="entry name" value="HATPase_Hsp90-like"/>
    <property type="match status" value="1"/>
</dbReference>
<feature type="binding site" evidence="5">
    <location>
        <position position="58"/>
    </location>
    <ligand>
        <name>ATP</name>
        <dbReference type="ChEBI" id="CHEBI:30616"/>
    </ligand>
</feature>
<dbReference type="PANTHER" id="PTHR11528">
    <property type="entry name" value="HEAT SHOCK PROTEIN 90 FAMILY MEMBER"/>
    <property type="match status" value="1"/>
</dbReference>
<proteinExistence type="inferred from homology"/>
<feature type="compositionally biased region" description="Acidic residues" evidence="6">
    <location>
        <begin position="250"/>
        <end position="259"/>
    </location>
</feature>
<protein>
    <submittedName>
        <fullName evidence="8">Heat shock protein Hsp90</fullName>
    </submittedName>
</protein>
<organism evidence="8 9">
    <name type="scientific">Collybia nuda</name>
    <dbReference type="NCBI Taxonomy" id="64659"/>
    <lineage>
        <taxon>Eukaryota</taxon>
        <taxon>Fungi</taxon>
        <taxon>Dikarya</taxon>
        <taxon>Basidiomycota</taxon>
        <taxon>Agaricomycotina</taxon>
        <taxon>Agaricomycetes</taxon>
        <taxon>Agaricomycetidae</taxon>
        <taxon>Agaricales</taxon>
        <taxon>Tricholomatineae</taxon>
        <taxon>Clitocybaceae</taxon>
        <taxon>Collybia</taxon>
    </lineage>
</organism>
<dbReference type="SUPFAM" id="SSF110942">
    <property type="entry name" value="HSP90 C-terminal domain"/>
    <property type="match status" value="1"/>
</dbReference>
<feature type="binding site" evidence="5">
    <location>
        <position position="116"/>
    </location>
    <ligand>
        <name>ATP</name>
        <dbReference type="ChEBI" id="CHEBI:30616"/>
    </ligand>
</feature>
<dbReference type="Gene3D" id="3.30.230.80">
    <property type="match status" value="1"/>
</dbReference>
<dbReference type="InterPro" id="IPR001404">
    <property type="entry name" value="Hsp90_fam"/>
</dbReference>
<feature type="signal peptide" evidence="7">
    <location>
        <begin position="1"/>
        <end position="21"/>
    </location>
</feature>
<dbReference type="NCBIfam" id="NF003555">
    <property type="entry name" value="PRK05218.1"/>
    <property type="match status" value="1"/>
</dbReference>
<dbReference type="InterPro" id="IPR020568">
    <property type="entry name" value="Ribosomal_Su5_D2-typ_SF"/>
</dbReference>
<evidence type="ECO:0000256" key="2">
    <source>
        <dbReference type="ARBA" id="ARBA00022741"/>
    </source>
</evidence>
<evidence type="ECO:0000256" key="7">
    <source>
        <dbReference type="SAM" id="SignalP"/>
    </source>
</evidence>
<dbReference type="GO" id="GO:0016887">
    <property type="term" value="F:ATP hydrolysis activity"/>
    <property type="evidence" value="ECO:0007669"/>
    <property type="project" value="InterPro"/>
</dbReference>
<evidence type="ECO:0000313" key="8">
    <source>
        <dbReference type="EMBL" id="KAF9462627.1"/>
    </source>
</evidence>
<evidence type="ECO:0000256" key="6">
    <source>
        <dbReference type="SAM" id="MobiDB-lite"/>
    </source>
</evidence>
<reference evidence="8" key="1">
    <citation type="submission" date="2020-11" db="EMBL/GenBank/DDBJ databases">
        <authorList>
            <consortium name="DOE Joint Genome Institute"/>
            <person name="Ahrendt S."/>
            <person name="Riley R."/>
            <person name="Andreopoulos W."/>
            <person name="Labutti K."/>
            <person name="Pangilinan J."/>
            <person name="Ruiz-Duenas F.J."/>
            <person name="Barrasa J.M."/>
            <person name="Sanchez-Garcia M."/>
            <person name="Camarero S."/>
            <person name="Miyauchi S."/>
            <person name="Serrano A."/>
            <person name="Linde D."/>
            <person name="Babiker R."/>
            <person name="Drula E."/>
            <person name="Ayuso-Fernandez I."/>
            <person name="Pacheco R."/>
            <person name="Padilla G."/>
            <person name="Ferreira P."/>
            <person name="Barriuso J."/>
            <person name="Kellner H."/>
            <person name="Castanera R."/>
            <person name="Alfaro M."/>
            <person name="Ramirez L."/>
            <person name="Pisabarro A.G."/>
            <person name="Kuo A."/>
            <person name="Tritt A."/>
            <person name="Lipzen A."/>
            <person name="He G."/>
            <person name="Yan M."/>
            <person name="Ng V."/>
            <person name="Cullen D."/>
            <person name="Martin F."/>
            <person name="Rosso M.-N."/>
            <person name="Henrissat B."/>
            <person name="Hibbett D."/>
            <person name="Martinez A.T."/>
            <person name="Grigoriev I.V."/>
        </authorList>
    </citation>
    <scope>NUCLEOTIDE SEQUENCE</scope>
    <source>
        <strain evidence="8">CBS 247.69</strain>
    </source>
</reference>
<evidence type="ECO:0000256" key="1">
    <source>
        <dbReference type="ARBA" id="ARBA00008239"/>
    </source>
</evidence>
<dbReference type="AlphaFoldDB" id="A0A9P5Y5J8"/>
<keyword evidence="4" id="KW-0143">Chaperone</keyword>